<reference evidence="1" key="1">
    <citation type="submission" date="2023-04" db="EMBL/GenBank/DDBJ databases">
        <title>Ambrosiozyma monospora NBRC 10751.</title>
        <authorList>
            <person name="Ichikawa N."/>
            <person name="Sato H."/>
            <person name="Tonouchi N."/>
        </authorList>
    </citation>
    <scope>NUCLEOTIDE SEQUENCE</scope>
    <source>
        <strain evidence="1">NBRC 10751</strain>
    </source>
</reference>
<organism evidence="1 2">
    <name type="scientific">Ambrosiozyma monospora</name>
    <name type="common">Yeast</name>
    <name type="synonym">Endomycopsis monosporus</name>
    <dbReference type="NCBI Taxonomy" id="43982"/>
    <lineage>
        <taxon>Eukaryota</taxon>
        <taxon>Fungi</taxon>
        <taxon>Dikarya</taxon>
        <taxon>Ascomycota</taxon>
        <taxon>Saccharomycotina</taxon>
        <taxon>Pichiomycetes</taxon>
        <taxon>Pichiales</taxon>
        <taxon>Pichiaceae</taxon>
        <taxon>Ambrosiozyma</taxon>
    </lineage>
</organism>
<name>A0ACB5TYX4_AMBMO</name>
<sequence>MLKQEDTPLALASKLAASNTTNGENNTNDTANTKDGQENKTTSDLSTQVAYDEDDNPIPVGIEEVDEKELAENGESLNLDLSKANSQVWLVKLPPRLAEVWKDEDIMDGRELGQIKIQKGSNPAKIFLDLNDKLPEHKKLDKEYQLKLIKPVVENEYVFSETELDHFKHRLMYRTQVAEMPFQPKLRNLNKESAQHAVKYTRKTKTFRREAPESGMGTTRVRKKKDKFKKFIPFAKTIPKKTDLVAQIGTNVKETYYYLCE</sequence>
<gene>
    <name evidence="1" type="ORF">Amon02_001042100</name>
</gene>
<proteinExistence type="predicted"/>
<protein>
    <submittedName>
        <fullName evidence="1">Unnamed protein product</fullName>
    </submittedName>
</protein>
<comment type="caution">
    <text evidence="1">The sequence shown here is derived from an EMBL/GenBank/DDBJ whole genome shotgun (WGS) entry which is preliminary data.</text>
</comment>
<evidence type="ECO:0000313" key="2">
    <source>
        <dbReference type="Proteomes" id="UP001165064"/>
    </source>
</evidence>
<dbReference type="EMBL" id="BSXS01010408">
    <property type="protein sequence ID" value="GME98174.1"/>
    <property type="molecule type" value="Genomic_DNA"/>
</dbReference>
<accession>A0ACB5TYX4</accession>
<keyword evidence="2" id="KW-1185">Reference proteome</keyword>
<dbReference type="Proteomes" id="UP001165064">
    <property type="component" value="Unassembled WGS sequence"/>
</dbReference>
<evidence type="ECO:0000313" key="1">
    <source>
        <dbReference type="EMBL" id="GME98174.1"/>
    </source>
</evidence>